<proteinExistence type="predicted"/>
<protein>
    <submittedName>
        <fullName evidence="1">Uncharacterized protein</fullName>
    </submittedName>
</protein>
<accession>A0AAX2R9I2</accession>
<comment type="caution">
    <text evidence="1">The sequence shown here is derived from an EMBL/GenBank/DDBJ whole genome shotgun (WGS) entry which is preliminary data.</text>
</comment>
<sequence>MARKSSTKPPARPVPRRVDAIVFSLAMQTGDVEVIGIPFDHRGRTWAIHAIVGLPIEAAPVYTVSDVLTGRHVPGSEAQTLDAARAAAIATLDAVTDTSWAEAFGVTAQPATA</sequence>
<evidence type="ECO:0000313" key="1">
    <source>
        <dbReference type="EMBL" id="TEU31739.1"/>
    </source>
</evidence>
<organism evidence="1 2">
    <name type="scientific">Burkholderia cepacia</name>
    <name type="common">Pseudomonas cepacia</name>
    <dbReference type="NCBI Taxonomy" id="292"/>
    <lineage>
        <taxon>Bacteria</taxon>
        <taxon>Pseudomonadati</taxon>
        <taxon>Pseudomonadota</taxon>
        <taxon>Betaproteobacteria</taxon>
        <taxon>Burkholderiales</taxon>
        <taxon>Burkholderiaceae</taxon>
        <taxon>Burkholderia</taxon>
        <taxon>Burkholderia cepacia complex</taxon>
    </lineage>
</organism>
<gene>
    <name evidence="1" type="ORF">E3D37_44335</name>
</gene>
<dbReference type="RefSeq" id="WP_038785438.1">
    <property type="nucleotide sequence ID" value="NZ_SNSF01000109.1"/>
</dbReference>
<reference evidence="1 2" key="1">
    <citation type="submission" date="2019-03" db="EMBL/GenBank/DDBJ databases">
        <title>Burkholderia cepacia outbreak.</title>
        <authorList>
            <person name="Farzana R."/>
            <person name="Walsh T.R."/>
        </authorList>
    </citation>
    <scope>NUCLEOTIDE SEQUENCE [LARGE SCALE GENOMIC DNA]</scope>
    <source>
        <strain evidence="2">d13</strain>
    </source>
</reference>
<evidence type="ECO:0000313" key="2">
    <source>
        <dbReference type="Proteomes" id="UP000298234"/>
    </source>
</evidence>
<dbReference type="EMBL" id="SNSQ01000114">
    <property type="protein sequence ID" value="TEU31739.1"/>
    <property type="molecule type" value="Genomic_DNA"/>
</dbReference>
<name>A0AAX2R9I2_BURCE</name>
<dbReference type="Proteomes" id="UP000298234">
    <property type="component" value="Unassembled WGS sequence"/>
</dbReference>
<dbReference type="AlphaFoldDB" id="A0AAX2R9I2"/>